<dbReference type="EMBL" id="JARQZJ010000091">
    <property type="protein sequence ID" value="KAK9883011.1"/>
    <property type="molecule type" value="Genomic_DNA"/>
</dbReference>
<sequence>MMKGENETDIGLSLALETFFDGDYSEIKKYSVVRYRKEQRKPIDRSEKNRFPPCHVFHGAQKVQSSESGIGTGTEDVYVPNWENYNELRFLSNVQRATRAETDSLGTPLPSPSSYDLPVAKNRKLAIRRCSEVTLSRMTVSFL</sequence>
<dbReference type="AlphaFoldDB" id="A0AAW1UQH9"/>
<organism evidence="1 2">
    <name type="scientific">Henosepilachna vigintioctopunctata</name>
    <dbReference type="NCBI Taxonomy" id="420089"/>
    <lineage>
        <taxon>Eukaryota</taxon>
        <taxon>Metazoa</taxon>
        <taxon>Ecdysozoa</taxon>
        <taxon>Arthropoda</taxon>
        <taxon>Hexapoda</taxon>
        <taxon>Insecta</taxon>
        <taxon>Pterygota</taxon>
        <taxon>Neoptera</taxon>
        <taxon>Endopterygota</taxon>
        <taxon>Coleoptera</taxon>
        <taxon>Polyphaga</taxon>
        <taxon>Cucujiformia</taxon>
        <taxon>Coccinelloidea</taxon>
        <taxon>Coccinellidae</taxon>
        <taxon>Epilachninae</taxon>
        <taxon>Epilachnini</taxon>
        <taxon>Henosepilachna</taxon>
    </lineage>
</organism>
<evidence type="ECO:0000313" key="2">
    <source>
        <dbReference type="Proteomes" id="UP001431783"/>
    </source>
</evidence>
<accession>A0AAW1UQH9</accession>
<dbReference type="Proteomes" id="UP001431783">
    <property type="component" value="Unassembled WGS sequence"/>
</dbReference>
<proteinExistence type="predicted"/>
<evidence type="ECO:0000313" key="1">
    <source>
        <dbReference type="EMBL" id="KAK9883011.1"/>
    </source>
</evidence>
<comment type="caution">
    <text evidence="1">The sequence shown here is derived from an EMBL/GenBank/DDBJ whole genome shotgun (WGS) entry which is preliminary data.</text>
</comment>
<protein>
    <submittedName>
        <fullName evidence="1">Uncharacterized protein</fullName>
    </submittedName>
</protein>
<reference evidence="1 2" key="1">
    <citation type="submission" date="2023-03" db="EMBL/GenBank/DDBJ databases">
        <title>Genome insight into feeding habits of ladybird beetles.</title>
        <authorList>
            <person name="Li H.-S."/>
            <person name="Huang Y.-H."/>
            <person name="Pang H."/>
        </authorList>
    </citation>
    <scope>NUCLEOTIDE SEQUENCE [LARGE SCALE GENOMIC DNA]</scope>
    <source>
        <strain evidence="1">SYSU_2023b</strain>
        <tissue evidence="1">Whole body</tissue>
    </source>
</reference>
<name>A0AAW1UQH9_9CUCU</name>
<gene>
    <name evidence="1" type="ORF">WA026_001224</name>
</gene>
<keyword evidence="2" id="KW-1185">Reference proteome</keyword>